<evidence type="ECO:0000313" key="2">
    <source>
        <dbReference type="EMBL" id="PYD58359.1"/>
    </source>
</evidence>
<gene>
    <name evidence="2" type="ORF">CFR75_02710</name>
</gene>
<dbReference type="STRING" id="1220579.GCA_001571345_00576"/>
<keyword evidence="2" id="KW-0378">Hydrolase</keyword>
<dbReference type="GO" id="GO:0008233">
    <property type="term" value="F:peptidase activity"/>
    <property type="evidence" value="ECO:0007669"/>
    <property type="project" value="UniProtKB-KW"/>
</dbReference>
<reference evidence="2 3" key="1">
    <citation type="submission" date="2017-07" db="EMBL/GenBank/DDBJ databases">
        <title>A draft genome sequence of Komagataeibacter xylinus LMG 1515.</title>
        <authorList>
            <person name="Skraban J."/>
            <person name="Cleenwerck I."/>
            <person name="Vandamme P."/>
            <person name="Trcek J."/>
        </authorList>
    </citation>
    <scope>NUCLEOTIDE SEQUENCE [LARGE SCALE GENOMIC DNA]</scope>
    <source>
        <strain evidence="2 3">LMG 1515</strain>
    </source>
</reference>
<keyword evidence="2" id="KW-0645">Protease</keyword>
<dbReference type="PANTHER" id="PTHR42733">
    <property type="entry name" value="DJ-1 PROTEIN"/>
    <property type="match status" value="1"/>
</dbReference>
<dbReference type="PANTHER" id="PTHR42733:SF12">
    <property type="entry name" value="PROTEINASE"/>
    <property type="match status" value="1"/>
</dbReference>
<evidence type="ECO:0000256" key="1">
    <source>
        <dbReference type="ARBA" id="ARBA00008542"/>
    </source>
</evidence>
<dbReference type="Gene3D" id="3.40.50.880">
    <property type="match status" value="1"/>
</dbReference>
<keyword evidence="3" id="KW-1185">Reference proteome</keyword>
<protein>
    <submittedName>
        <fullName evidence="2">Protease</fullName>
    </submittedName>
</protein>
<dbReference type="EMBL" id="NKUC01000003">
    <property type="protein sequence ID" value="PYD58359.1"/>
    <property type="molecule type" value="Genomic_DNA"/>
</dbReference>
<accession>A0A318PX98</accession>
<comment type="caution">
    <text evidence="2">The sequence shown here is derived from an EMBL/GenBank/DDBJ whole genome shotgun (WGS) entry which is preliminary data.</text>
</comment>
<dbReference type="NCBIfam" id="TIGR01382">
    <property type="entry name" value="PfpI"/>
    <property type="match status" value="1"/>
</dbReference>
<dbReference type="SUPFAM" id="SSF52317">
    <property type="entry name" value="Class I glutamine amidotransferase-like"/>
    <property type="match status" value="1"/>
</dbReference>
<dbReference type="PROSITE" id="PS51276">
    <property type="entry name" value="PEPTIDASE_C56_PFPI"/>
    <property type="match status" value="1"/>
</dbReference>
<dbReference type="GO" id="GO:0006508">
    <property type="term" value="P:proteolysis"/>
    <property type="evidence" value="ECO:0007669"/>
    <property type="project" value="UniProtKB-KW"/>
</dbReference>
<dbReference type="Pfam" id="PF01965">
    <property type="entry name" value="DJ-1_PfpI"/>
    <property type="match status" value="1"/>
</dbReference>
<evidence type="ECO:0000313" key="3">
    <source>
        <dbReference type="Proteomes" id="UP000248257"/>
    </source>
</evidence>
<dbReference type="InterPro" id="IPR002818">
    <property type="entry name" value="DJ-1/PfpI"/>
</dbReference>
<dbReference type="OrthoDB" id="9792284at2"/>
<proteinExistence type="inferred from homology"/>
<comment type="similarity">
    <text evidence="1">Belongs to the peptidase C56 family.</text>
</comment>
<dbReference type="AlphaFoldDB" id="A0A318PX98"/>
<sequence length="210" mass="22161">MAIHASGAMSASSTHNPDPQAPAAHGTLAGRRIAFLATNGVEEVELGEPAAALRAAGAHTVLVAPEAGEIQAMKADVNPTRRLRVDMPVNEANADDFDGLVLPGGTTSPDHLRMDPQAVSFVRAFVQADKPIAAICHGAWTLINAEGVRGHTLTSWPSLRVDLTNAGAHWVDRDVVRDGMLVTSRNPHDLKVFCPAIIALFAKAPHRAAQ</sequence>
<dbReference type="InterPro" id="IPR006286">
    <property type="entry name" value="C56_PfpI-like"/>
</dbReference>
<dbReference type="RefSeq" id="WP_082770696.1">
    <property type="nucleotide sequence ID" value="NZ_CBCRXN010000126.1"/>
</dbReference>
<dbReference type="InterPro" id="IPR029062">
    <property type="entry name" value="Class_I_gatase-like"/>
</dbReference>
<organism evidence="2 3">
    <name type="scientific">Komagataeibacter xylinus</name>
    <name type="common">Gluconacetobacter xylinus</name>
    <dbReference type="NCBI Taxonomy" id="28448"/>
    <lineage>
        <taxon>Bacteria</taxon>
        <taxon>Pseudomonadati</taxon>
        <taxon>Pseudomonadota</taxon>
        <taxon>Alphaproteobacteria</taxon>
        <taxon>Acetobacterales</taxon>
        <taxon>Acetobacteraceae</taxon>
        <taxon>Komagataeibacter</taxon>
    </lineage>
</organism>
<dbReference type="CDD" id="cd03134">
    <property type="entry name" value="GATase1_PfpI_like"/>
    <property type="match status" value="1"/>
</dbReference>
<name>A0A318PX98_KOMXY</name>
<dbReference type="Proteomes" id="UP000248257">
    <property type="component" value="Unassembled WGS sequence"/>
</dbReference>